<reference evidence="3" key="1">
    <citation type="submission" date="2019-09" db="EMBL/GenBank/DDBJ databases">
        <authorList>
            <person name="Jung D.-H."/>
        </authorList>
    </citation>
    <scope>NUCLEOTIDE SEQUENCE [LARGE SCALE GENOMIC DNA]</scope>
    <source>
        <strain evidence="3">JA-25</strain>
    </source>
</reference>
<evidence type="ECO:0000313" key="3">
    <source>
        <dbReference type="Proteomes" id="UP000606008"/>
    </source>
</evidence>
<evidence type="ECO:0008006" key="4">
    <source>
        <dbReference type="Google" id="ProtNLM"/>
    </source>
</evidence>
<dbReference type="PROSITE" id="PS51257">
    <property type="entry name" value="PROKAR_LIPOPROTEIN"/>
    <property type="match status" value="1"/>
</dbReference>
<accession>A0ABX0Q963</accession>
<dbReference type="EMBL" id="WAEL01000001">
    <property type="protein sequence ID" value="NID08591.1"/>
    <property type="molecule type" value="Genomic_DNA"/>
</dbReference>
<evidence type="ECO:0000256" key="1">
    <source>
        <dbReference type="SAM" id="SignalP"/>
    </source>
</evidence>
<keyword evidence="3" id="KW-1185">Reference proteome</keyword>
<reference evidence="3" key="2">
    <citation type="submission" date="2023-07" db="EMBL/GenBank/DDBJ databases">
        <authorList>
            <person name="Jung D.-H."/>
        </authorList>
    </citation>
    <scope>NUCLEOTIDE SEQUENCE [LARGE SCALE GENOMIC DNA]</scope>
    <source>
        <strain evidence="3">JA-25</strain>
    </source>
</reference>
<sequence>MLRLVVCFCWLLLLSCGTSETSPVELGLDYRPVSSGRYIIYDVTEQRFSLIAAPVTSTYQLKETVGPRYTDVTGQPAYRLQRFRRASTQASWQPDSLWTVRVTDRMAVQTESGADFVKLTFPLIDRSRWNGNEFNRFAEDLYEVRNVAKPYTVGAQTFTETATVWQQNDSTLVSQDKRIEVFARQIGLVYKETVQLQFCSSTPTCVGTSQIDFGVRRYVRVASYGTE</sequence>
<dbReference type="RefSeq" id="WP_166690496.1">
    <property type="nucleotide sequence ID" value="NZ_WAEL01000001.1"/>
</dbReference>
<organism evidence="2 3">
    <name type="scientific">Fibrivirga algicola</name>
    <dbReference type="NCBI Taxonomy" id="2950420"/>
    <lineage>
        <taxon>Bacteria</taxon>
        <taxon>Pseudomonadati</taxon>
        <taxon>Bacteroidota</taxon>
        <taxon>Cytophagia</taxon>
        <taxon>Cytophagales</taxon>
        <taxon>Spirosomataceae</taxon>
        <taxon>Fibrivirga</taxon>
    </lineage>
</organism>
<dbReference type="Proteomes" id="UP000606008">
    <property type="component" value="Unassembled WGS sequence"/>
</dbReference>
<feature type="signal peptide" evidence="1">
    <location>
        <begin position="1"/>
        <end position="21"/>
    </location>
</feature>
<proteinExistence type="predicted"/>
<feature type="chain" id="PRO_5046639166" description="Lipoprotein" evidence="1">
    <location>
        <begin position="22"/>
        <end position="227"/>
    </location>
</feature>
<protein>
    <recommendedName>
        <fullName evidence="4">Lipoprotein</fullName>
    </recommendedName>
</protein>
<keyword evidence="1" id="KW-0732">Signal</keyword>
<name>A0ABX0Q963_9BACT</name>
<evidence type="ECO:0000313" key="2">
    <source>
        <dbReference type="EMBL" id="NID08591.1"/>
    </source>
</evidence>
<gene>
    <name evidence="2" type="ORF">F7231_00280</name>
</gene>
<comment type="caution">
    <text evidence="2">The sequence shown here is derived from an EMBL/GenBank/DDBJ whole genome shotgun (WGS) entry which is preliminary data.</text>
</comment>